<keyword evidence="2" id="KW-1185">Reference proteome</keyword>
<dbReference type="OrthoDB" id="6330588at2759"/>
<name>A0A6A4J712_APOLU</name>
<dbReference type="Proteomes" id="UP000466442">
    <property type="component" value="Unassembled WGS sequence"/>
</dbReference>
<gene>
    <name evidence="1" type="ORF">GE061_005137</name>
</gene>
<protein>
    <submittedName>
        <fullName evidence="1">Uncharacterized protein</fullName>
    </submittedName>
</protein>
<dbReference type="EMBL" id="WIXP02000013">
    <property type="protein sequence ID" value="KAF6200693.1"/>
    <property type="molecule type" value="Genomic_DNA"/>
</dbReference>
<dbReference type="SUPFAM" id="SSF48726">
    <property type="entry name" value="Immunoglobulin"/>
    <property type="match status" value="1"/>
</dbReference>
<dbReference type="InterPro" id="IPR036179">
    <property type="entry name" value="Ig-like_dom_sf"/>
</dbReference>
<evidence type="ECO:0000313" key="1">
    <source>
        <dbReference type="EMBL" id="KAF6200693.1"/>
    </source>
</evidence>
<dbReference type="AlphaFoldDB" id="A0A6A4J712"/>
<dbReference type="InterPro" id="IPR013783">
    <property type="entry name" value="Ig-like_fold"/>
</dbReference>
<organism evidence="1 2">
    <name type="scientific">Apolygus lucorum</name>
    <name type="common">Small green plant bug</name>
    <name type="synonym">Lygocoris lucorum</name>
    <dbReference type="NCBI Taxonomy" id="248454"/>
    <lineage>
        <taxon>Eukaryota</taxon>
        <taxon>Metazoa</taxon>
        <taxon>Ecdysozoa</taxon>
        <taxon>Arthropoda</taxon>
        <taxon>Hexapoda</taxon>
        <taxon>Insecta</taxon>
        <taxon>Pterygota</taxon>
        <taxon>Neoptera</taxon>
        <taxon>Paraneoptera</taxon>
        <taxon>Hemiptera</taxon>
        <taxon>Heteroptera</taxon>
        <taxon>Panheteroptera</taxon>
        <taxon>Cimicomorpha</taxon>
        <taxon>Miridae</taxon>
        <taxon>Mirini</taxon>
        <taxon>Apolygus</taxon>
    </lineage>
</organism>
<proteinExistence type="predicted"/>
<reference evidence="1" key="1">
    <citation type="journal article" date="2021" name="Mol. Ecol. Resour.">
        <title>Apolygus lucorum genome provides insights into omnivorousness and mesophyll feeding.</title>
        <authorList>
            <person name="Liu Y."/>
            <person name="Liu H."/>
            <person name="Wang H."/>
            <person name="Huang T."/>
            <person name="Liu B."/>
            <person name="Yang B."/>
            <person name="Yin L."/>
            <person name="Li B."/>
            <person name="Zhang Y."/>
            <person name="Zhang S."/>
            <person name="Jiang F."/>
            <person name="Zhang X."/>
            <person name="Ren Y."/>
            <person name="Wang B."/>
            <person name="Wang S."/>
            <person name="Lu Y."/>
            <person name="Wu K."/>
            <person name="Fan W."/>
            <person name="Wang G."/>
        </authorList>
    </citation>
    <scope>NUCLEOTIDE SEQUENCE</scope>
    <source>
        <strain evidence="1">12Hb</strain>
    </source>
</reference>
<comment type="caution">
    <text evidence="1">The sequence shown here is derived from an EMBL/GenBank/DDBJ whole genome shotgun (WGS) entry which is preliminary data.</text>
</comment>
<evidence type="ECO:0000313" key="2">
    <source>
        <dbReference type="Proteomes" id="UP000466442"/>
    </source>
</evidence>
<dbReference type="PROSITE" id="PS50835">
    <property type="entry name" value="IG_LIKE"/>
    <property type="match status" value="1"/>
</dbReference>
<dbReference type="Gene3D" id="2.60.40.10">
    <property type="entry name" value="Immunoglobulins"/>
    <property type="match status" value="1"/>
</dbReference>
<sequence>MLTQLAGACLLLLSQIYSCRGGYSQADLPWRQYYRVLNQHQYNAPKAGRPDRIRVGHGRYRMSPHGAELLCDFPSSAIIVSNVNWERADLGALRDLDQLYKSVGESREYAVVSRPNGSTLKLHNVSPVDRGLYRCMATAADPSSNAIFTLFQDVPFYPEFGFLAKQNPYAHAHSLPLPPPRPPPCCRLKEVFRDFHHQHHQSSSVVVKSLSHFY</sequence>
<dbReference type="InterPro" id="IPR007110">
    <property type="entry name" value="Ig-like_dom"/>
</dbReference>
<accession>A0A6A4J712</accession>